<name>X0S5Q9_9ZZZZ</name>
<feature type="region of interest" description="Disordered" evidence="1">
    <location>
        <begin position="68"/>
        <end position="91"/>
    </location>
</feature>
<evidence type="ECO:0000256" key="1">
    <source>
        <dbReference type="SAM" id="MobiDB-lite"/>
    </source>
</evidence>
<feature type="non-terminal residue" evidence="2">
    <location>
        <position position="1"/>
    </location>
</feature>
<organism evidence="2">
    <name type="scientific">marine sediment metagenome</name>
    <dbReference type="NCBI Taxonomy" id="412755"/>
    <lineage>
        <taxon>unclassified sequences</taxon>
        <taxon>metagenomes</taxon>
        <taxon>ecological metagenomes</taxon>
    </lineage>
</organism>
<gene>
    <name evidence="2" type="ORF">S01H1_05819</name>
</gene>
<comment type="caution">
    <text evidence="2">The sequence shown here is derived from an EMBL/GenBank/DDBJ whole genome shotgun (WGS) entry which is preliminary data.</text>
</comment>
<sequence>DMTDLEVKVVQGEKQLETIISKGMGMFTELYDELPTIDPKYRNRHLETTALIMGHTLDAVKHKTEHQLKRKKQRMEEAGFGKPEGGAKIGTANFYGSREEIMKMMNDAQNVDVPPESESE</sequence>
<proteinExistence type="predicted"/>
<evidence type="ECO:0000313" key="2">
    <source>
        <dbReference type="EMBL" id="GAF76403.1"/>
    </source>
</evidence>
<protein>
    <submittedName>
        <fullName evidence="2">Uncharacterized protein</fullName>
    </submittedName>
</protein>
<reference evidence="2" key="1">
    <citation type="journal article" date="2014" name="Front. Microbiol.">
        <title>High frequency of phylogenetically diverse reductive dehalogenase-homologous genes in deep subseafloor sedimentary metagenomes.</title>
        <authorList>
            <person name="Kawai M."/>
            <person name="Futagami T."/>
            <person name="Toyoda A."/>
            <person name="Takaki Y."/>
            <person name="Nishi S."/>
            <person name="Hori S."/>
            <person name="Arai W."/>
            <person name="Tsubouchi T."/>
            <person name="Morono Y."/>
            <person name="Uchiyama I."/>
            <person name="Ito T."/>
            <person name="Fujiyama A."/>
            <person name="Inagaki F."/>
            <person name="Takami H."/>
        </authorList>
    </citation>
    <scope>NUCLEOTIDE SEQUENCE</scope>
    <source>
        <strain evidence="2">Expedition CK06-06</strain>
    </source>
</reference>
<accession>X0S5Q9</accession>
<dbReference type="EMBL" id="BARS01003024">
    <property type="protein sequence ID" value="GAF76403.1"/>
    <property type="molecule type" value="Genomic_DNA"/>
</dbReference>
<dbReference type="AlphaFoldDB" id="X0S5Q9"/>